<feature type="domain" description="ABC transmembrane type-2" evidence="10">
    <location>
        <begin position="675"/>
        <end position="902"/>
    </location>
</feature>
<evidence type="ECO:0000259" key="10">
    <source>
        <dbReference type="PROSITE" id="PS51012"/>
    </source>
</evidence>
<dbReference type="EMBL" id="JHEM01000022">
    <property type="protein sequence ID" value="KCB22824.1"/>
    <property type="molecule type" value="Genomic_DNA"/>
</dbReference>
<keyword evidence="4" id="KW-0547">Nucleotide-binding</keyword>
<evidence type="ECO:0000313" key="11">
    <source>
        <dbReference type="EMBL" id="KCB22824.1"/>
    </source>
</evidence>
<dbReference type="SMART" id="SM00382">
    <property type="entry name" value="AAA"/>
    <property type="match status" value="2"/>
</dbReference>
<dbReference type="NCBIfam" id="NF033858">
    <property type="entry name" value="ABC2_perm_RbbA"/>
    <property type="match status" value="1"/>
</dbReference>
<keyword evidence="5 11" id="KW-0067">ATP-binding</keyword>
<sequence>MDAIVLEQVSHRYGAVWALRDVSLALPMGKTIGLIGPDGVGKSTLLSLVAGVKRLQSGQVRVLGGDIARRGFRNELASRLAFMPQGLGRNLYPTLSVYENVDFFARLYGLDPAARGSRIERLLRATGLAPFPDRPAGKLSGGMKQKLSLCCALVHNPELLILDEPTTGVDPLSRRQFWALVDALRAELPGMTVVVATAYMEEAQRFEHLVALDAGNVLVSDATDAVMRRAGAQTLEQAYISLLPQDQADAPLDITPFEPRPGPPAIEASGLTRKFGSFVAVDRVSFRIERGEIFGFLGSNGCGKTTTMKMLTGLLDVSSGTAKLLGQPVNAGDMATRMKVGYMSQSFSLYEELTVRKNLELHARLYRMEGEAARQAVARALDEFELRDVAGIHPASLPLGMRQRLQLAAACLHSPEVLILDEPTSGVDPAARDMFWRHLLRLSRQERVTIFVSTHFMNEAQRCDRISFMHRGRVLAVGTPDALTESQHAATLEDAFVAYLEQADPEQTVEQAGQGAADLAGAAPPAAGGLAAWWRRTWAFAQRESLELRRDRMRLAFALLGPIVLLCIAAWSVSFDVENVRYAVLDRDQSLESRRLLEHFSGSRYFREDAPLASDAEITERLRGTPAKLIIDIPPGYGRDLLAGRGPQVGFYIDGAQPFTAENVRGYATGIMLEYTAGLMAASPLGGLALPARVESRFAYNQEFRSIYAITPGILMLAMILIPTMLTALGVVREKEMGSITNLYASPASVGQYLLGKQMPYVALAMLSYLTLVFLCIVLLRVPLRGSFLGLSLGALLFVLAATALGLLMSTFVRSQVAAIFGTAILCLIPSVNFSGLLYPVSTLTGSSYWVGVGFPSSWFQLISLGGFTKGLDWRGFLSMYAALAAFALAYIGAARLLLRKQEA</sequence>
<evidence type="ECO:0000256" key="6">
    <source>
        <dbReference type="ARBA" id="ARBA00022989"/>
    </source>
</evidence>
<dbReference type="InterPro" id="IPR027417">
    <property type="entry name" value="P-loop_NTPase"/>
</dbReference>
<protein>
    <submittedName>
        <fullName evidence="11">ABC transporter, ATP-binding protein YhiH</fullName>
    </submittedName>
</protein>
<dbReference type="Pfam" id="PF12698">
    <property type="entry name" value="ABC2_membrane_3"/>
    <property type="match status" value="1"/>
</dbReference>
<dbReference type="SUPFAM" id="SSF52540">
    <property type="entry name" value="P-loop containing nucleoside triphosphate hydrolases"/>
    <property type="match status" value="2"/>
</dbReference>
<dbReference type="PROSITE" id="PS00211">
    <property type="entry name" value="ABC_TRANSPORTER_1"/>
    <property type="match status" value="1"/>
</dbReference>
<dbReference type="RefSeq" id="WP_029580261.1">
    <property type="nucleotide sequence ID" value="NZ_JHEM01000022.1"/>
</dbReference>
<organism evidence="11 12">
    <name type="scientific">Bordetella hinzii OH87 BAL007II</name>
    <dbReference type="NCBI Taxonomy" id="1331262"/>
    <lineage>
        <taxon>Bacteria</taxon>
        <taxon>Pseudomonadati</taxon>
        <taxon>Pseudomonadota</taxon>
        <taxon>Betaproteobacteria</taxon>
        <taxon>Burkholderiales</taxon>
        <taxon>Alcaligenaceae</taxon>
        <taxon>Bordetella</taxon>
    </lineage>
</organism>
<keyword evidence="3 8" id="KW-0812">Transmembrane</keyword>
<dbReference type="PROSITE" id="PS50893">
    <property type="entry name" value="ABC_TRANSPORTER_2"/>
    <property type="match status" value="2"/>
</dbReference>
<dbReference type="InterPro" id="IPR047651">
    <property type="entry name" value="ABC2_perm_RbbA"/>
</dbReference>
<dbReference type="CDD" id="cd03230">
    <property type="entry name" value="ABC_DR_subfamily_A"/>
    <property type="match status" value="1"/>
</dbReference>
<feature type="transmembrane region" description="Helical" evidence="8">
    <location>
        <begin position="878"/>
        <end position="899"/>
    </location>
</feature>
<keyword evidence="12" id="KW-1185">Reference proteome</keyword>
<dbReference type="PANTHER" id="PTHR43038">
    <property type="entry name" value="ATP-BINDING CASSETTE, SUB-FAMILY H, MEMBER 1"/>
    <property type="match status" value="1"/>
</dbReference>
<evidence type="ECO:0000313" key="12">
    <source>
        <dbReference type="Proteomes" id="UP000025748"/>
    </source>
</evidence>
<reference evidence="11 12" key="1">
    <citation type="submission" date="2014-03" db="EMBL/GenBank/DDBJ databases">
        <title>Genome sequence of Bordetella hinzii.</title>
        <authorList>
            <person name="Register K."/>
            <person name="Harvill E."/>
            <person name="Goodfield L.L."/>
            <person name="Ivanov Y.V."/>
            <person name="Meyer J.A."/>
            <person name="Muse S.J."/>
            <person name="Jacobs N."/>
            <person name="Bendor L."/>
            <person name="Smallridge W.E."/>
            <person name="Brinkac L.M."/>
            <person name="Sanka R."/>
            <person name="Kim M."/>
            <person name="Losada L."/>
        </authorList>
    </citation>
    <scope>NUCLEOTIDE SEQUENCE [LARGE SCALE GENOMIC DNA]</scope>
    <source>
        <strain evidence="11 12">OH87 BAL007II</strain>
    </source>
</reference>
<gene>
    <name evidence="11" type="ORF">L544_4015</name>
</gene>
<dbReference type="Proteomes" id="UP000025748">
    <property type="component" value="Unassembled WGS sequence"/>
</dbReference>
<evidence type="ECO:0000256" key="4">
    <source>
        <dbReference type="ARBA" id="ARBA00022741"/>
    </source>
</evidence>
<proteinExistence type="predicted"/>
<evidence type="ECO:0000259" key="9">
    <source>
        <dbReference type="PROSITE" id="PS50893"/>
    </source>
</evidence>
<dbReference type="Pfam" id="PF00005">
    <property type="entry name" value="ABC_tran"/>
    <property type="match status" value="2"/>
</dbReference>
<keyword evidence="2" id="KW-1003">Cell membrane</keyword>
<feature type="domain" description="ABC transporter" evidence="9">
    <location>
        <begin position="4"/>
        <end position="239"/>
    </location>
</feature>
<comment type="subcellular location">
    <subcellularLocation>
        <location evidence="1">Membrane</location>
        <topology evidence="1">Multi-pass membrane protein</topology>
    </subcellularLocation>
</comment>
<evidence type="ECO:0000256" key="3">
    <source>
        <dbReference type="ARBA" id="ARBA00022692"/>
    </source>
</evidence>
<keyword evidence="6 8" id="KW-1133">Transmembrane helix</keyword>
<dbReference type="InterPro" id="IPR003593">
    <property type="entry name" value="AAA+_ATPase"/>
</dbReference>
<evidence type="ECO:0000256" key="7">
    <source>
        <dbReference type="ARBA" id="ARBA00023136"/>
    </source>
</evidence>
<evidence type="ECO:0000256" key="2">
    <source>
        <dbReference type="ARBA" id="ARBA00022475"/>
    </source>
</evidence>
<dbReference type="PROSITE" id="PS51012">
    <property type="entry name" value="ABC_TM2"/>
    <property type="match status" value="1"/>
</dbReference>
<dbReference type="Gene3D" id="3.40.50.300">
    <property type="entry name" value="P-loop containing nucleotide triphosphate hydrolases"/>
    <property type="match status" value="2"/>
</dbReference>
<accession>A0ABR4QYD2</accession>
<dbReference type="InterPro" id="IPR013525">
    <property type="entry name" value="ABC2_TM"/>
</dbReference>
<feature type="transmembrane region" description="Helical" evidence="8">
    <location>
        <begin position="707"/>
        <end position="732"/>
    </location>
</feature>
<feature type="transmembrane region" description="Helical" evidence="8">
    <location>
        <begin position="761"/>
        <end position="782"/>
    </location>
</feature>
<evidence type="ECO:0000256" key="1">
    <source>
        <dbReference type="ARBA" id="ARBA00004141"/>
    </source>
</evidence>
<keyword evidence="7 8" id="KW-0472">Membrane</keyword>
<evidence type="ECO:0000256" key="5">
    <source>
        <dbReference type="ARBA" id="ARBA00022840"/>
    </source>
</evidence>
<feature type="transmembrane region" description="Helical" evidence="8">
    <location>
        <begin position="555"/>
        <end position="573"/>
    </location>
</feature>
<dbReference type="InterPro" id="IPR047817">
    <property type="entry name" value="ABC2_TM_bact-type"/>
</dbReference>
<feature type="transmembrane region" description="Helical" evidence="8">
    <location>
        <begin position="817"/>
        <end position="839"/>
    </location>
</feature>
<dbReference type="GO" id="GO:0005524">
    <property type="term" value="F:ATP binding"/>
    <property type="evidence" value="ECO:0007669"/>
    <property type="project" value="UniProtKB-KW"/>
</dbReference>
<dbReference type="InterPro" id="IPR003439">
    <property type="entry name" value="ABC_transporter-like_ATP-bd"/>
</dbReference>
<feature type="transmembrane region" description="Helical" evidence="8">
    <location>
        <begin position="788"/>
        <end position="810"/>
    </location>
</feature>
<evidence type="ECO:0000256" key="8">
    <source>
        <dbReference type="SAM" id="Phobius"/>
    </source>
</evidence>
<dbReference type="Gene3D" id="3.40.1710.10">
    <property type="entry name" value="abc type-2 transporter like domain"/>
    <property type="match status" value="1"/>
</dbReference>
<comment type="caution">
    <text evidence="11">The sequence shown here is derived from an EMBL/GenBank/DDBJ whole genome shotgun (WGS) entry which is preliminary data.</text>
</comment>
<dbReference type="InterPro" id="IPR017871">
    <property type="entry name" value="ABC_transporter-like_CS"/>
</dbReference>
<feature type="domain" description="ABC transporter" evidence="9">
    <location>
        <begin position="266"/>
        <end position="496"/>
    </location>
</feature>
<dbReference type="PANTHER" id="PTHR43038:SF4">
    <property type="entry name" value="RIBOSOME-ASSOCIATED ATPASE"/>
    <property type="match status" value="1"/>
</dbReference>
<name>A0ABR4QYD2_9BORD</name>